<dbReference type="Proteomes" id="UP000199017">
    <property type="component" value="Unassembled WGS sequence"/>
</dbReference>
<keyword evidence="7" id="KW-0378">Hydrolase</keyword>
<dbReference type="SUPFAM" id="SSF56601">
    <property type="entry name" value="beta-lactamase/transpeptidase-like"/>
    <property type="match status" value="1"/>
</dbReference>
<keyword evidence="18" id="KW-1185">Reference proteome</keyword>
<dbReference type="InterPro" id="IPR036950">
    <property type="entry name" value="PBP_transglycosylase"/>
</dbReference>
<evidence type="ECO:0000313" key="17">
    <source>
        <dbReference type="EMBL" id="SDH42269.1"/>
    </source>
</evidence>
<dbReference type="EMBL" id="FNDU01000001">
    <property type="protein sequence ID" value="SDH42269.1"/>
    <property type="molecule type" value="Genomic_DNA"/>
</dbReference>
<dbReference type="SUPFAM" id="SSF49265">
    <property type="entry name" value="Fibronectin type III"/>
    <property type="match status" value="1"/>
</dbReference>
<dbReference type="AlphaFoldDB" id="A0A1G8CAC8"/>
<feature type="domain" description="Fibronectin type-III" evidence="16">
    <location>
        <begin position="705"/>
        <end position="800"/>
    </location>
</feature>
<dbReference type="GO" id="GO:0006508">
    <property type="term" value="P:proteolysis"/>
    <property type="evidence" value="ECO:0007669"/>
    <property type="project" value="UniProtKB-KW"/>
</dbReference>
<evidence type="ECO:0000256" key="14">
    <source>
        <dbReference type="SAM" id="MobiDB-lite"/>
    </source>
</evidence>
<name>A0A1G8CAC8_9BACI</name>
<protein>
    <submittedName>
        <fullName evidence="17">Penicillin-binding protein 1A</fullName>
    </submittedName>
</protein>
<dbReference type="Gene3D" id="1.10.3810.10">
    <property type="entry name" value="Biosynthetic peptidoglycan transglycosylase-like"/>
    <property type="match status" value="1"/>
</dbReference>
<evidence type="ECO:0000256" key="2">
    <source>
        <dbReference type="ARBA" id="ARBA00007739"/>
    </source>
</evidence>
<dbReference type="FunFam" id="1.10.3810.10:FF:000001">
    <property type="entry name" value="Penicillin-binding protein 1A"/>
    <property type="match status" value="1"/>
</dbReference>
<dbReference type="RefSeq" id="WP_091579752.1">
    <property type="nucleotide sequence ID" value="NZ_FNDU01000001.1"/>
</dbReference>
<evidence type="ECO:0000256" key="7">
    <source>
        <dbReference type="ARBA" id="ARBA00022801"/>
    </source>
</evidence>
<evidence type="ECO:0000256" key="10">
    <source>
        <dbReference type="ARBA" id="ARBA00023268"/>
    </source>
</evidence>
<dbReference type="PANTHER" id="PTHR32282:SF29">
    <property type="entry name" value="PENICILLIN-BINDING PROTEIN 1A"/>
    <property type="match status" value="1"/>
</dbReference>
<evidence type="ECO:0000256" key="4">
    <source>
        <dbReference type="ARBA" id="ARBA00022670"/>
    </source>
</evidence>
<comment type="similarity">
    <text evidence="2">In the N-terminal section; belongs to the glycosyltransferase 51 family.</text>
</comment>
<keyword evidence="15" id="KW-0812">Transmembrane</keyword>
<evidence type="ECO:0000259" key="16">
    <source>
        <dbReference type="PROSITE" id="PS50853"/>
    </source>
</evidence>
<proteinExistence type="inferred from homology"/>
<dbReference type="GO" id="GO:0071555">
    <property type="term" value="P:cell wall organization"/>
    <property type="evidence" value="ECO:0007669"/>
    <property type="project" value="UniProtKB-KW"/>
</dbReference>
<dbReference type="InterPro" id="IPR013783">
    <property type="entry name" value="Ig-like_fold"/>
</dbReference>
<keyword evidence="15" id="KW-1133">Transmembrane helix</keyword>
<dbReference type="InterPro" id="IPR036116">
    <property type="entry name" value="FN3_sf"/>
</dbReference>
<dbReference type="InterPro" id="IPR001264">
    <property type="entry name" value="Glyco_trans_51"/>
</dbReference>
<reference evidence="17 18" key="1">
    <citation type="submission" date="2016-10" db="EMBL/GenBank/DDBJ databases">
        <authorList>
            <person name="de Groot N.N."/>
        </authorList>
    </citation>
    <scope>NUCLEOTIDE SEQUENCE [LARGE SCALE GENOMIC DNA]</scope>
    <source>
        <strain evidence="18">P4B,CCM 7963,CECT 7998,DSM 25260,IBRC-M 10614,KCTC 13821</strain>
    </source>
</reference>
<evidence type="ECO:0000256" key="1">
    <source>
        <dbReference type="ARBA" id="ARBA00007090"/>
    </source>
</evidence>
<evidence type="ECO:0000256" key="3">
    <source>
        <dbReference type="ARBA" id="ARBA00022645"/>
    </source>
</evidence>
<gene>
    <name evidence="17" type="ORF">SAMN05216352_101243</name>
</gene>
<dbReference type="Pfam" id="PF00905">
    <property type="entry name" value="Transpeptidase"/>
    <property type="match status" value="1"/>
</dbReference>
<dbReference type="STRING" id="930129.SAMN05216352_101243"/>
<evidence type="ECO:0000313" key="18">
    <source>
        <dbReference type="Proteomes" id="UP000199017"/>
    </source>
</evidence>
<organism evidence="17 18">
    <name type="scientific">Alteribacillus bidgolensis</name>
    <dbReference type="NCBI Taxonomy" id="930129"/>
    <lineage>
        <taxon>Bacteria</taxon>
        <taxon>Bacillati</taxon>
        <taxon>Bacillota</taxon>
        <taxon>Bacilli</taxon>
        <taxon>Bacillales</taxon>
        <taxon>Bacillaceae</taxon>
        <taxon>Alteribacillus</taxon>
    </lineage>
</organism>
<feature type="compositionally biased region" description="Acidic residues" evidence="14">
    <location>
        <begin position="866"/>
        <end position="910"/>
    </location>
</feature>
<sequence>MSDNYRSRQERRKAQESAKRNHKKPDKEKQPKRSIWRKVFISLLIAGIILLTAGTITTVAIISKAPALDPDELVFSQAAEIYDQNGEEITRLQAGENRDLIDINELPEHAKSAFVAIEDVRYYDHFGIDIRRLFGALAANITGGFGAEGASTITQQVVKNAFLSTDKTITRKVQEQYLAIRLEQQYSKNQILEMYLNLIYFNQGAYGIGEASKIYFNKSDITELTIEDAALLAAIPRRPSYYDPTQNPDAAQDRRDRVIDLMAEHNFISDEDAQQAKSVSVEEQLDFSPTEEGVVYDSFITQVQNELEEVDGITSSDIYSSGLKVHTTLDTNAQDFAEEVIQTNQHINNYPENDDFQVGFTLLDTQTGAIKAMVGNRQGQDVARGLNYAARSNAQPGSTIKPLLDYGPAIEHNEWSTYHQLEDAPHQYSNGQEITNYSGNYAGNVSMREALVRSLNIPAVKALQQTGLEEAGDFVRGLGIPMEEVNEAAALGGVNEGVSSLDMAGAYAAFGNNGQYTEPYAVRKIEFPDGREINLEPESTSAMSDYTAYMITDMLKDVLTDSRGTGRAANIPGLPVAGKTGTTNFTDKEHQQFNIPSGGDPDVWFSGYTTQYTASVWTGFSGRRGENYLINDESDIAKEIFRLIMSNVSEDIDTPDFAKPDSVEEIQIEKSTGKRASPFTPSSEAITELFVKGTGPEEVSKEFTTPSEINGLNAVYNEETDEIQLSWNYDEEELEGRAFEIEHRVDNEDYQSINTQNEMTYSLSNPEKGTTHQFRVTVINQEGPDDSSDSAEVQVSIPDSDELDEESDENQDQNEEDERENDEEAPSDNDIPNEDGRNNENENGNENGNRNDNGNGNENGNGNGNDENDEDPLEDLPLDDDDENENNNEENAEEDNNSEPDTDDDEADND</sequence>
<dbReference type="GO" id="GO:0008955">
    <property type="term" value="F:peptidoglycan glycosyltransferase activity"/>
    <property type="evidence" value="ECO:0007669"/>
    <property type="project" value="UniProtKB-EC"/>
</dbReference>
<dbReference type="GO" id="GO:0030288">
    <property type="term" value="C:outer membrane-bounded periplasmic space"/>
    <property type="evidence" value="ECO:0007669"/>
    <property type="project" value="TreeGrafter"/>
</dbReference>
<dbReference type="Gene3D" id="3.40.710.10">
    <property type="entry name" value="DD-peptidase/beta-lactamase superfamily"/>
    <property type="match status" value="1"/>
</dbReference>
<dbReference type="GO" id="GO:0008658">
    <property type="term" value="F:penicillin binding"/>
    <property type="evidence" value="ECO:0007669"/>
    <property type="project" value="InterPro"/>
</dbReference>
<keyword evidence="10" id="KW-0511">Multifunctional enzyme</keyword>
<dbReference type="GO" id="GO:0009252">
    <property type="term" value="P:peptidoglycan biosynthetic process"/>
    <property type="evidence" value="ECO:0007669"/>
    <property type="project" value="UniProtKB-KW"/>
</dbReference>
<dbReference type="InterPro" id="IPR050396">
    <property type="entry name" value="Glycosyltr_51/Transpeptidase"/>
</dbReference>
<accession>A0A1G8CAC8</accession>
<dbReference type="PANTHER" id="PTHR32282">
    <property type="entry name" value="BINDING PROTEIN TRANSPEPTIDASE, PUTATIVE-RELATED"/>
    <property type="match status" value="1"/>
</dbReference>
<feature type="region of interest" description="Disordered" evidence="14">
    <location>
        <begin position="781"/>
        <end position="910"/>
    </location>
</feature>
<evidence type="ECO:0000256" key="6">
    <source>
        <dbReference type="ARBA" id="ARBA00022679"/>
    </source>
</evidence>
<evidence type="ECO:0000256" key="13">
    <source>
        <dbReference type="ARBA" id="ARBA00049902"/>
    </source>
</evidence>
<dbReference type="Gene3D" id="2.60.40.10">
    <property type="entry name" value="Immunoglobulins"/>
    <property type="match status" value="1"/>
</dbReference>
<dbReference type="Pfam" id="PF00912">
    <property type="entry name" value="Transgly"/>
    <property type="match status" value="1"/>
</dbReference>
<comment type="catalytic activity">
    <reaction evidence="12">
        <text>Preferential cleavage: (Ac)2-L-Lys-D-Ala-|-D-Ala. Also transpeptidation of peptidyl-alanyl moieties that are N-acyl substituents of D-alanine.</text>
        <dbReference type="EC" id="3.4.16.4"/>
    </reaction>
</comment>
<evidence type="ECO:0000256" key="8">
    <source>
        <dbReference type="ARBA" id="ARBA00022960"/>
    </source>
</evidence>
<dbReference type="CDD" id="cd00063">
    <property type="entry name" value="FN3"/>
    <property type="match status" value="1"/>
</dbReference>
<evidence type="ECO:0000256" key="11">
    <source>
        <dbReference type="ARBA" id="ARBA00023316"/>
    </source>
</evidence>
<dbReference type="NCBIfam" id="TIGR02074">
    <property type="entry name" value="PBP_1a_fam"/>
    <property type="match status" value="1"/>
</dbReference>
<feature type="compositionally biased region" description="Low complexity" evidence="14">
    <location>
        <begin position="841"/>
        <end position="856"/>
    </location>
</feature>
<dbReference type="PROSITE" id="PS50853">
    <property type="entry name" value="FN3"/>
    <property type="match status" value="1"/>
</dbReference>
<keyword evidence="8" id="KW-0133">Cell shape</keyword>
<dbReference type="GO" id="GO:0008360">
    <property type="term" value="P:regulation of cell shape"/>
    <property type="evidence" value="ECO:0007669"/>
    <property type="project" value="UniProtKB-KW"/>
</dbReference>
<keyword evidence="9" id="KW-0573">Peptidoglycan synthesis</keyword>
<keyword evidence="3" id="KW-0121">Carboxypeptidase</keyword>
<evidence type="ECO:0000256" key="12">
    <source>
        <dbReference type="ARBA" id="ARBA00034000"/>
    </source>
</evidence>
<feature type="transmembrane region" description="Helical" evidence="15">
    <location>
        <begin position="39"/>
        <end position="62"/>
    </location>
</feature>
<comment type="similarity">
    <text evidence="1">In the C-terminal section; belongs to the transpeptidase family.</text>
</comment>
<keyword evidence="11" id="KW-0961">Cell wall biogenesis/degradation</keyword>
<feature type="compositionally biased region" description="Acidic residues" evidence="14">
    <location>
        <begin position="799"/>
        <end position="833"/>
    </location>
</feature>
<dbReference type="InterPro" id="IPR012338">
    <property type="entry name" value="Beta-lactam/transpept-like"/>
</dbReference>
<dbReference type="OrthoDB" id="9766909at2"/>
<keyword evidence="15" id="KW-0472">Membrane</keyword>
<keyword evidence="5" id="KW-0328">Glycosyltransferase</keyword>
<comment type="catalytic activity">
    <reaction evidence="13">
        <text>[GlcNAc-(1-&gt;4)-Mur2Ac(oyl-L-Ala-gamma-D-Glu-L-Lys-D-Ala-D-Ala)](n)-di-trans,octa-cis-undecaprenyl diphosphate + beta-D-GlcNAc-(1-&gt;4)-Mur2Ac(oyl-L-Ala-gamma-D-Glu-L-Lys-D-Ala-D-Ala)-di-trans,octa-cis-undecaprenyl diphosphate = [GlcNAc-(1-&gt;4)-Mur2Ac(oyl-L-Ala-gamma-D-Glu-L-Lys-D-Ala-D-Ala)](n+1)-di-trans,octa-cis-undecaprenyl diphosphate + di-trans,octa-cis-undecaprenyl diphosphate + H(+)</text>
        <dbReference type="Rhea" id="RHEA:23708"/>
        <dbReference type="Rhea" id="RHEA-COMP:9602"/>
        <dbReference type="Rhea" id="RHEA-COMP:9603"/>
        <dbReference type="ChEBI" id="CHEBI:15378"/>
        <dbReference type="ChEBI" id="CHEBI:58405"/>
        <dbReference type="ChEBI" id="CHEBI:60033"/>
        <dbReference type="ChEBI" id="CHEBI:78435"/>
        <dbReference type="EC" id="2.4.99.28"/>
    </reaction>
</comment>
<dbReference type="SUPFAM" id="SSF53955">
    <property type="entry name" value="Lysozyme-like"/>
    <property type="match status" value="1"/>
</dbReference>
<dbReference type="GO" id="GO:0009002">
    <property type="term" value="F:serine-type D-Ala-D-Ala carboxypeptidase activity"/>
    <property type="evidence" value="ECO:0007669"/>
    <property type="project" value="UniProtKB-EC"/>
</dbReference>
<dbReference type="InterPro" id="IPR001460">
    <property type="entry name" value="PCN-bd_Tpept"/>
</dbReference>
<evidence type="ECO:0000256" key="5">
    <source>
        <dbReference type="ARBA" id="ARBA00022676"/>
    </source>
</evidence>
<evidence type="ECO:0000256" key="15">
    <source>
        <dbReference type="SAM" id="Phobius"/>
    </source>
</evidence>
<dbReference type="InterPro" id="IPR023346">
    <property type="entry name" value="Lysozyme-like_dom_sf"/>
</dbReference>
<dbReference type="InterPro" id="IPR003961">
    <property type="entry name" value="FN3_dom"/>
</dbReference>
<keyword evidence="4" id="KW-0645">Protease</keyword>
<evidence type="ECO:0000256" key="9">
    <source>
        <dbReference type="ARBA" id="ARBA00022984"/>
    </source>
</evidence>
<feature type="region of interest" description="Disordered" evidence="14">
    <location>
        <begin position="1"/>
        <end position="31"/>
    </location>
</feature>
<keyword evidence="6" id="KW-0808">Transferase</keyword>